<evidence type="ECO:0000256" key="6">
    <source>
        <dbReference type="SAM" id="MobiDB-lite"/>
    </source>
</evidence>
<feature type="coiled-coil region" evidence="5">
    <location>
        <begin position="103"/>
        <end position="130"/>
    </location>
</feature>
<keyword evidence="2 7" id="KW-0812">Transmembrane</keyword>
<evidence type="ECO:0000256" key="1">
    <source>
        <dbReference type="ARBA" id="ARBA00004540"/>
    </source>
</evidence>
<proteinExistence type="predicted"/>
<dbReference type="Pfam" id="PF07738">
    <property type="entry name" value="Sad1_UNC"/>
    <property type="match status" value="1"/>
</dbReference>
<dbReference type="GeneTree" id="ENSGT00940000155225"/>
<dbReference type="PROSITE" id="PS51469">
    <property type="entry name" value="SUN"/>
    <property type="match status" value="1"/>
</dbReference>
<protein>
    <recommendedName>
        <fullName evidence="8">SUN domain-containing protein</fullName>
    </recommendedName>
</protein>
<dbReference type="STRING" id="8840.ENSAPLP00000027508"/>
<dbReference type="Gene3D" id="2.60.120.260">
    <property type="entry name" value="Galactose-binding domain-like"/>
    <property type="match status" value="1"/>
</dbReference>
<sequence>MEMRSQGRLRASQQRTPEEHSGEEAGLSQLPRNGQSNTLQKQRLFTIIFTIVAAFIVGFSGACVARMGQERQEQKVLLEQYLPEVVATRNRLDGLWDQNEKMLQEHSGVAAQLSEEIGTLKKELKDLRDAVSVNSRKKSEVLLDWALKSTGATIDLERSSKTYSWDGMRSCRLFWLPCTPNPPDTILQPDVSLGNCWAFQGSRGQVVIRLPAKIQATMVTVHHTSDMDSALGKFSSAPRDFTVSGVDEETEAETLLGTFTYAVQKKPVQTFPLQEIPRAFQVIKVVIQSNWGNPDYTCIYRVQVHGRGTATSRWPGDMSSANKNKK</sequence>
<evidence type="ECO:0000313" key="9">
    <source>
        <dbReference type="Ensembl" id="ENSAPLP00000027508.1"/>
    </source>
</evidence>
<keyword evidence="4 7" id="KW-0472">Membrane</keyword>
<dbReference type="GO" id="GO:0043495">
    <property type="term" value="F:protein-membrane adaptor activity"/>
    <property type="evidence" value="ECO:0007669"/>
    <property type="project" value="TreeGrafter"/>
</dbReference>
<feature type="region of interest" description="Disordered" evidence="6">
    <location>
        <begin position="1"/>
        <end position="34"/>
    </location>
</feature>
<dbReference type="Proteomes" id="UP000016666">
    <property type="component" value="Chromosome Z"/>
</dbReference>
<feature type="domain" description="SUN" evidence="8">
    <location>
        <begin position="151"/>
        <end position="309"/>
    </location>
</feature>
<reference evidence="9" key="3">
    <citation type="submission" date="2025-09" db="UniProtKB">
        <authorList>
            <consortium name="Ensembl"/>
        </authorList>
    </citation>
    <scope>IDENTIFICATION</scope>
</reference>
<reference evidence="9 10" key="1">
    <citation type="submission" date="2017-10" db="EMBL/GenBank/DDBJ databases">
        <title>A new Pekin duck reference genome.</title>
        <authorList>
            <person name="Hou Z.-C."/>
            <person name="Zhou Z.-K."/>
            <person name="Zhu F."/>
            <person name="Hou S.-S."/>
        </authorList>
    </citation>
    <scope>NUCLEOTIDE SEQUENCE [LARGE SCALE GENOMIC DNA]</scope>
</reference>
<evidence type="ECO:0000256" key="4">
    <source>
        <dbReference type="ARBA" id="ARBA00023136"/>
    </source>
</evidence>
<evidence type="ECO:0000313" key="10">
    <source>
        <dbReference type="Proteomes" id="UP000016666"/>
    </source>
</evidence>
<reference evidence="9" key="2">
    <citation type="submission" date="2025-08" db="UniProtKB">
        <authorList>
            <consortium name="Ensembl"/>
        </authorList>
    </citation>
    <scope>IDENTIFICATION</scope>
</reference>
<dbReference type="InterPro" id="IPR045119">
    <property type="entry name" value="SUN1-5"/>
</dbReference>
<dbReference type="AlphaFoldDB" id="A0A493TNT1"/>
<evidence type="ECO:0000259" key="8">
    <source>
        <dbReference type="PROSITE" id="PS51469"/>
    </source>
</evidence>
<dbReference type="PANTHER" id="PTHR12911">
    <property type="entry name" value="SAD1/UNC-84-LIKE PROTEIN-RELATED"/>
    <property type="match status" value="1"/>
</dbReference>
<evidence type="ECO:0000256" key="2">
    <source>
        <dbReference type="ARBA" id="ARBA00022692"/>
    </source>
</evidence>
<keyword evidence="10" id="KW-1185">Reference proteome</keyword>
<feature type="transmembrane region" description="Helical" evidence="7">
    <location>
        <begin position="44"/>
        <end position="67"/>
    </location>
</feature>
<evidence type="ECO:0000256" key="5">
    <source>
        <dbReference type="SAM" id="Coils"/>
    </source>
</evidence>
<keyword evidence="3 7" id="KW-1133">Transmembrane helix</keyword>
<dbReference type="Ensembl" id="ENSAPLT00000023300.1">
    <property type="protein sequence ID" value="ENSAPLP00000027508.1"/>
    <property type="gene ID" value="ENSAPLG00000018925.1"/>
</dbReference>
<keyword evidence="5" id="KW-0175">Coiled coil</keyword>
<accession>A0A493TNT1</accession>
<dbReference type="GO" id="GO:0005637">
    <property type="term" value="C:nuclear inner membrane"/>
    <property type="evidence" value="ECO:0007669"/>
    <property type="project" value="UniProtKB-SubCell"/>
</dbReference>
<dbReference type="InterPro" id="IPR012919">
    <property type="entry name" value="SUN_dom"/>
</dbReference>
<organism evidence="9 10">
    <name type="scientific">Anas platyrhynchos platyrhynchos</name>
    <name type="common">Northern mallard</name>
    <dbReference type="NCBI Taxonomy" id="8840"/>
    <lineage>
        <taxon>Eukaryota</taxon>
        <taxon>Metazoa</taxon>
        <taxon>Chordata</taxon>
        <taxon>Craniata</taxon>
        <taxon>Vertebrata</taxon>
        <taxon>Euteleostomi</taxon>
        <taxon>Archelosauria</taxon>
        <taxon>Archosauria</taxon>
        <taxon>Dinosauria</taxon>
        <taxon>Saurischia</taxon>
        <taxon>Theropoda</taxon>
        <taxon>Coelurosauria</taxon>
        <taxon>Aves</taxon>
        <taxon>Neognathae</taxon>
        <taxon>Galloanserae</taxon>
        <taxon>Anseriformes</taxon>
        <taxon>Anatidae</taxon>
        <taxon>Anatinae</taxon>
        <taxon>Anas</taxon>
    </lineage>
</organism>
<dbReference type="PANTHER" id="PTHR12911:SF24">
    <property type="entry name" value="SUN DOMAIN-CONTAINING PROTEIN 3"/>
    <property type="match status" value="1"/>
</dbReference>
<evidence type="ECO:0000256" key="7">
    <source>
        <dbReference type="SAM" id="Phobius"/>
    </source>
</evidence>
<evidence type="ECO:0000256" key="3">
    <source>
        <dbReference type="ARBA" id="ARBA00022989"/>
    </source>
</evidence>
<comment type="subcellular location">
    <subcellularLocation>
        <location evidence="1">Nucleus inner membrane</location>
    </subcellularLocation>
</comment>
<dbReference type="GO" id="GO:0034993">
    <property type="term" value="C:meiotic nuclear membrane microtubule tethering complex"/>
    <property type="evidence" value="ECO:0007669"/>
    <property type="project" value="TreeGrafter"/>
</dbReference>
<name>A0A493TNT1_ANAPP</name>